<sequence length="39" mass="4172">MLNQDGAFGLTLNKTVCSEAGLDASRIQSFFFAALYGLT</sequence>
<keyword evidence="2" id="KW-1185">Reference proteome</keyword>
<protein>
    <submittedName>
        <fullName evidence="1">Uncharacterized protein</fullName>
    </submittedName>
</protein>
<evidence type="ECO:0000313" key="1">
    <source>
        <dbReference type="EMBL" id="EEV87410.1"/>
    </source>
</evidence>
<reference evidence="1 2" key="1">
    <citation type="submission" date="2009-08" db="EMBL/GenBank/DDBJ databases">
        <authorList>
            <person name="Qin X."/>
            <person name="Bachman B."/>
            <person name="Battles P."/>
            <person name="Bell A."/>
            <person name="Bess C."/>
            <person name="Bickham C."/>
            <person name="Chaboub L."/>
            <person name="Chen D."/>
            <person name="Coyle M."/>
            <person name="Deiros D.R."/>
            <person name="Dinh H."/>
            <person name="Forbes L."/>
            <person name="Fowler G."/>
            <person name="Francisco L."/>
            <person name="Fu Q."/>
            <person name="Gubbala S."/>
            <person name="Hale W."/>
            <person name="Han Y."/>
            <person name="Hemphill L."/>
            <person name="Highlander S.K."/>
            <person name="Hirani K."/>
            <person name="Hogues M."/>
            <person name="Jackson L."/>
            <person name="Jakkamsetti A."/>
            <person name="Javaid M."/>
            <person name="Jiang H."/>
            <person name="Korchina V."/>
            <person name="Kovar C."/>
            <person name="Lara F."/>
            <person name="Lee S."/>
            <person name="Mata R."/>
            <person name="Mathew T."/>
            <person name="Moen C."/>
            <person name="Morales K."/>
            <person name="Munidasa M."/>
            <person name="Nazareth L."/>
            <person name="Ngo R."/>
            <person name="Nguyen L."/>
            <person name="Okwuonu G."/>
            <person name="Ongeri F."/>
            <person name="Patil S."/>
            <person name="Petrosino J."/>
            <person name="Pham C."/>
            <person name="Pham P."/>
            <person name="Pu L.-L."/>
            <person name="Puazo M."/>
            <person name="Raj R."/>
            <person name="Reid J."/>
            <person name="Rouhana J."/>
            <person name="Saada N."/>
            <person name="Shang Y."/>
            <person name="Simmons D."/>
            <person name="Thornton R."/>
            <person name="Warren J."/>
            <person name="Weissenberger G."/>
            <person name="Zhang J."/>
            <person name="Zhang L."/>
            <person name="Zhou C."/>
            <person name="Zhu D."/>
            <person name="Muzny D."/>
            <person name="Worley K."/>
            <person name="Gibbs R."/>
        </authorList>
    </citation>
    <scope>NUCLEOTIDE SEQUENCE [LARGE SCALE GENOMIC DNA]</scope>
    <source>
        <strain evidence="2">ATCC 15826 / DSM 8339 / NCTC 10426 / 6573</strain>
    </source>
</reference>
<dbReference type="HOGENOM" id="CLU_3306668_0_0_6"/>
<organism evidence="1 2">
    <name type="scientific">Cardiobacterium hominis (strain ATCC 15826 / DSM 8339 / NCTC 10426 / 6573)</name>
    <dbReference type="NCBI Taxonomy" id="638300"/>
    <lineage>
        <taxon>Bacteria</taxon>
        <taxon>Pseudomonadati</taxon>
        <taxon>Pseudomonadota</taxon>
        <taxon>Gammaproteobacteria</taxon>
        <taxon>Cardiobacteriales</taxon>
        <taxon>Cardiobacteriaceae</taxon>
        <taxon>Cardiobacterium</taxon>
    </lineage>
</organism>
<dbReference type="AlphaFoldDB" id="C8ND17"/>
<dbReference type="Proteomes" id="UP000004870">
    <property type="component" value="Unassembled WGS sequence"/>
</dbReference>
<name>C8ND17_CARH6</name>
<comment type="caution">
    <text evidence="1">The sequence shown here is derived from an EMBL/GenBank/DDBJ whole genome shotgun (WGS) entry which is preliminary data.</text>
</comment>
<proteinExistence type="predicted"/>
<accession>C8ND17</accession>
<evidence type="ECO:0000313" key="2">
    <source>
        <dbReference type="Proteomes" id="UP000004870"/>
    </source>
</evidence>
<gene>
    <name evidence="1" type="ORF">HMPREF0198_2395</name>
</gene>
<dbReference type="EMBL" id="ACKY01000130">
    <property type="protein sequence ID" value="EEV87410.1"/>
    <property type="molecule type" value="Genomic_DNA"/>
</dbReference>